<sequence length="600" mass="66088">MNIINFFKGQTNSSTSNGIGSGNGGLSRTGDGQSFVPSPILYMTPMAPIDYGIPDDMLIMEEGKGDMGKEGTLGSPMYIPSSNTGIASGVSDTMSSSSSSSTLVDSNLHNSGNGWLQALENLNFEMKFGCHEFQGGRKYMEDRYRIKTDFGEDDAISVFGVFDGHGGDKASSFVQKKLVTVLNKNLKENNNKTGYLGINSGSASSSPKVHFDSPNFMKYNHHLYNQSNFQQEIQNRSDKIQKALFDTYHQLDSRYCKKFRNKKTGGTTCLVAVLSNPPGMQPILVVANAGDSRGVLCRSGKAIPLSYDHKPCNTKEKQRIVSSGGKIEWDYDELLWRVGGVLSVSRGIGDIALKKWVICDPEFIVLTLKGPAPNKRKNHSSSLNSSPINGSPTSVLSTPSPFSSSKTSSSNLYKLSPSKSSSYIKAASKSNFVTTSPQIQAREQPRRHNSSPRFNIEPSHHQSPSSSIDTPPFSKEPLSEKLQTPISSSPSLSSGNTKTFNMINSSQSNLNCQHSKMYYCSQHQNNYGEVDQYFVLATDGIWDVFNNQELIDFINKTIEDQYHSKKLDWEPNEVAKKVVEEAFNRGSGDNSTVLIIKLYW</sequence>
<dbReference type="EMBL" id="LODT01000001">
    <property type="protein sequence ID" value="KYR02799.1"/>
    <property type="molecule type" value="Genomic_DNA"/>
</dbReference>
<dbReference type="InterPro" id="IPR015655">
    <property type="entry name" value="PP2C"/>
</dbReference>
<feature type="region of interest" description="Disordered" evidence="5">
    <location>
        <begin position="370"/>
        <end position="416"/>
    </location>
</feature>
<evidence type="ECO:0000256" key="3">
    <source>
        <dbReference type="ARBA" id="ARBA00022912"/>
    </source>
</evidence>
<dbReference type="OrthoDB" id="343114at2759"/>
<dbReference type="InParanoid" id="A0A152A9A1"/>
<reference evidence="7 8" key="1">
    <citation type="submission" date="2015-12" db="EMBL/GenBank/DDBJ databases">
        <title>Dictyostelia acquired genes for synthesis and detection of signals that induce cell-type specialization by lateral gene transfer from prokaryotes.</title>
        <authorList>
            <person name="Gloeckner G."/>
            <person name="Schaap P."/>
        </authorList>
    </citation>
    <scope>NUCLEOTIDE SEQUENCE [LARGE SCALE GENOMIC DNA]</scope>
    <source>
        <strain evidence="7 8">TK</strain>
    </source>
</reference>
<gene>
    <name evidence="7" type="ORF">DLAC_00264</name>
</gene>
<dbReference type="FunCoup" id="A0A152A9A1">
    <property type="interactions" value="24"/>
</dbReference>
<dbReference type="AlphaFoldDB" id="A0A152A9A1"/>
<proteinExistence type="inferred from homology"/>
<dbReference type="PANTHER" id="PTHR47992">
    <property type="entry name" value="PROTEIN PHOSPHATASE"/>
    <property type="match status" value="1"/>
</dbReference>
<protein>
    <submittedName>
        <fullName evidence="7">Protein phosphatase 2C</fullName>
    </submittedName>
</protein>
<keyword evidence="3 4" id="KW-0904">Protein phosphatase</keyword>
<keyword evidence="2 4" id="KW-0378">Hydrolase</keyword>
<dbReference type="PROSITE" id="PS01032">
    <property type="entry name" value="PPM_1"/>
    <property type="match status" value="1"/>
</dbReference>
<evidence type="ECO:0000313" key="7">
    <source>
        <dbReference type="EMBL" id="KYR02799.1"/>
    </source>
</evidence>
<feature type="compositionally biased region" description="Low complexity" evidence="5">
    <location>
        <begin position="380"/>
        <end position="416"/>
    </location>
</feature>
<dbReference type="CDD" id="cd00143">
    <property type="entry name" value="PP2Cc"/>
    <property type="match status" value="1"/>
</dbReference>
<dbReference type="Proteomes" id="UP000076078">
    <property type="component" value="Unassembled WGS sequence"/>
</dbReference>
<evidence type="ECO:0000256" key="4">
    <source>
        <dbReference type="RuleBase" id="RU003465"/>
    </source>
</evidence>
<dbReference type="SUPFAM" id="SSF81606">
    <property type="entry name" value="PP2C-like"/>
    <property type="match status" value="2"/>
</dbReference>
<keyword evidence="8" id="KW-1185">Reference proteome</keyword>
<dbReference type="Pfam" id="PF00481">
    <property type="entry name" value="PP2C"/>
    <property type="match status" value="3"/>
</dbReference>
<dbReference type="OMA" id="MAPIDYG"/>
<dbReference type="STRING" id="361077.A0A152A9A1"/>
<evidence type="ECO:0000259" key="6">
    <source>
        <dbReference type="PROSITE" id="PS51746"/>
    </source>
</evidence>
<evidence type="ECO:0000256" key="1">
    <source>
        <dbReference type="ARBA" id="ARBA00022723"/>
    </source>
</evidence>
<feature type="region of interest" description="Disordered" evidence="5">
    <location>
        <begin position="433"/>
        <end position="500"/>
    </location>
</feature>
<dbReference type="SMART" id="SM00332">
    <property type="entry name" value="PP2Cc"/>
    <property type="match status" value="1"/>
</dbReference>
<evidence type="ECO:0000313" key="8">
    <source>
        <dbReference type="Proteomes" id="UP000076078"/>
    </source>
</evidence>
<dbReference type="GO" id="GO:0046872">
    <property type="term" value="F:metal ion binding"/>
    <property type="evidence" value="ECO:0007669"/>
    <property type="project" value="UniProtKB-KW"/>
</dbReference>
<feature type="domain" description="PPM-type phosphatase" evidence="6">
    <location>
        <begin position="127"/>
        <end position="598"/>
    </location>
</feature>
<dbReference type="InterPro" id="IPR000222">
    <property type="entry name" value="PP2C_BS"/>
</dbReference>
<dbReference type="PROSITE" id="PS51746">
    <property type="entry name" value="PPM_2"/>
    <property type="match status" value="1"/>
</dbReference>
<accession>A0A152A9A1</accession>
<dbReference type="Gene3D" id="3.60.40.10">
    <property type="entry name" value="PPM-type phosphatase domain"/>
    <property type="match status" value="2"/>
</dbReference>
<name>A0A152A9A1_TIELA</name>
<evidence type="ECO:0000256" key="5">
    <source>
        <dbReference type="SAM" id="MobiDB-lite"/>
    </source>
</evidence>
<dbReference type="GO" id="GO:0004722">
    <property type="term" value="F:protein serine/threonine phosphatase activity"/>
    <property type="evidence" value="ECO:0007669"/>
    <property type="project" value="InterPro"/>
</dbReference>
<dbReference type="InterPro" id="IPR001932">
    <property type="entry name" value="PPM-type_phosphatase-like_dom"/>
</dbReference>
<keyword evidence="1" id="KW-0479">Metal-binding</keyword>
<comment type="caution">
    <text evidence="7">The sequence shown here is derived from an EMBL/GenBank/DDBJ whole genome shotgun (WGS) entry which is preliminary data.</text>
</comment>
<organism evidence="7 8">
    <name type="scientific">Tieghemostelium lacteum</name>
    <name type="common">Slime mold</name>
    <name type="synonym">Dictyostelium lacteum</name>
    <dbReference type="NCBI Taxonomy" id="361077"/>
    <lineage>
        <taxon>Eukaryota</taxon>
        <taxon>Amoebozoa</taxon>
        <taxon>Evosea</taxon>
        <taxon>Eumycetozoa</taxon>
        <taxon>Dictyostelia</taxon>
        <taxon>Dictyosteliales</taxon>
        <taxon>Raperosteliaceae</taxon>
        <taxon>Tieghemostelium</taxon>
    </lineage>
</organism>
<evidence type="ECO:0000256" key="2">
    <source>
        <dbReference type="ARBA" id="ARBA00022801"/>
    </source>
</evidence>
<dbReference type="InterPro" id="IPR036457">
    <property type="entry name" value="PPM-type-like_dom_sf"/>
</dbReference>
<comment type="similarity">
    <text evidence="4">Belongs to the PP2C family.</text>
</comment>